<evidence type="ECO:0000256" key="5">
    <source>
        <dbReference type="SAM" id="Coils"/>
    </source>
</evidence>
<dbReference type="PANTHER" id="PTHR31179">
    <property type="entry name" value="RAB GTPASE-BINDING EFFECTOR PROTEIN"/>
    <property type="match status" value="1"/>
</dbReference>
<dbReference type="Proteomes" id="UP000078046">
    <property type="component" value="Unassembled WGS sequence"/>
</dbReference>
<dbReference type="SMART" id="SM00064">
    <property type="entry name" value="FYVE"/>
    <property type="match status" value="1"/>
</dbReference>
<keyword evidence="8" id="KW-1185">Reference proteome</keyword>
<dbReference type="Pfam" id="PF01363">
    <property type="entry name" value="FYVE"/>
    <property type="match status" value="1"/>
</dbReference>
<dbReference type="PROSITE" id="PS50178">
    <property type="entry name" value="ZF_FYVE"/>
    <property type="match status" value="1"/>
</dbReference>
<dbReference type="EMBL" id="LWCA01000058">
    <property type="protein sequence ID" value="OAF71360.1"/>
    <property type="molecule type" value="Genomic_DNA"/>
</dbReference>
<organism evidence="7 8">
    <name type="scientific">Intoshia linei</name>
    <dbReference type="NCBI Taxonomy" id="1819745"/>
    <lineage>
        <taxon>Eukaryota</taxon>
        <taxon>Metazoa</taxon>
        <taxon>Spiralia</taxon>
        <taxon>Lophotrochozoa</taxon>
        <taxon>Mesozoa</taxon>
        <taxon>Orthonectida</taxon>
        <taxon>Rhopaluridae</taxon>
        <taxon>Intoshia</taxon>
    </lineage>
</organism>
<dbReference type="Pfam" id="PF09311">
    <property type="entry name" value="Rab5-bind"/>
    <property type="match status" value="1"/>
</dbReference>
<dbReference type="GO" id="GO:0006897">
    <property type="term" value="P:endocytosis"/>
    <property type="evidence" value="ECO:0007669"/>
    <property type="project" value="InterPro"/>
</dbReference>
<dbReference type="InterPro" id="IPR011011">
    <property type="entry name" value="Znf_FYVE_PHD"/>
</dbReference>
<keyword evidence="3" id="KW-0862">Zinc</keyword>
<keyword evidence="5" id="KW-0175">Coiled coil</keyword>
<evidence type="ECO:0000259" key="6">
    <source>
        <dbReference type="PROSITE" id="PS50178"/>
    </source>
</evidence>
<evidence type="ECO:0000313" key="8">
    <source>
        <dbReference type="Proteomes" id="UP000078046"/>
    </source>
</evidence>
<reference evidence="7 8" key="1">
    <citation type="submission" date="2016-04" db="EMBL/GenBank/DDBJ databases">
        <title>The genome of Intoshia linei affirms orthonectids as highly simplified spiralians.</title>
        <authorList>
            <person name="Mikhailov K.V."/>
            <person name="Slusarev G.S."/>
            <person name="Nikitin M.A."/>
            <person name="Logacheva M.D."/>
            <person name="Penin A."/>
            <person name="Aleoshin V."/>
            <person name="Panchin Y.V."/>
        </authorList>
    </citation>
    <scope>NUCLEOTIDE SEQUENCE [LARGE SCALE GENOMIC DNA]</scope>
    <source>
        <strain evidence="7">Intl2013</strain>
        <tissue evidence="7">Whole animal</tissue>
    </source>
</reference>
<dbReference type="PANTHER" id="PTHR31179:SF7">
    <property type="entry name" value="FYVE-TYPE DOMAIN-CONTAINING PROTEIN"/>
    <property type="match status" value="1"/>
</dbReference>
<feature type="coiled-coil region" evidence="5">
    <location>
        <begin position="69"/>
        <end position="96"/>
    </location>
</feature>
<evidence type="ECO:0000256" key="2">
    <source>
        <dbReference type="ARBA" id="ARBA00022771"/>
    </source>
</evidence>
<keyword evidence="1" id="KW-0479">Metal-binding</keyword>
<feature type="coiled-coil region" evidence="5">
    <location>
        <begin position="348"/>
        <end position="421"/>
    </location>
</feature>
<evidence type="ECO:0000313" key="7">
    <source>
        <dbReference type="EMBL" id="OAF71360.1"/>
    </source>
</evidence>
<dbReference type="InterPro" id="IPR003914">
    <property type="entry name" value="Rabaptin"/>
</dbReference>
<dbReference type="OrthoDB" id="79871at2759"/>
<comment type="caution">
    <text evidence="7">The sequence shown here is derived from an EMBL/GenBank/DDBJ whole genome shotgun (WGS) entry which is preliminary data.</text>
</comment>
<dbReference type="SUPFAM" id="SSF57903">
    <property type="entry name" value="FYVE/PHD zinc finger"/>
    <property type="match status" value="1"/>
</dbReference>
<dbReference type="SUPFAM" id="SSF103652">
    <property type="entry name" value="G protein-binding domain"/>
    <property type="match status" value="1"/>
</dbReference>
<dbReference type="GO" id="GO:0005096">
    <property type="term" value="F:GTPase activator activity"/>
    <property type="evidence" value="ECO:0007669"/>
    <property type="project" value="InterPro"/>
</dbReference>
<gene>
    <name evidence="7" type="ORF">A3Q56_00870</name>
</gene>
<feature type="domain" description="FYVE-type" evidence="6">
    <location>
        <begin position="658"/>
        <end position="716"/>
    </location>
</feature>
<dbReference type="InterPro" id="IPR017455">
    <property type="entry name" value="Znf_FYVE-rel"/>
</dbReference>
<evidence type="ECO:0000256" key="3">
    <source>
        <dbReference type="ARBA" id="ARBA00022833"/>
    </source>
</evidence>
<dbReference type="InterPro" id="IPR000306">
    <property type="entry name" value="Znf_FYVE"/>
</dbReference>
<evidence type="ECO:0000256" key="4">
    <source>
        <dbReference type="PROSITE-ProRule" id="PRU00091"/>
    </source>
</evidence>
<dbReference type="GO" id="GO:0008270">
    <property type="term" value="F:zinc ion binding"/>
    <property type="evidence" value="ECO:0007669"/>
    <property type="project" value="UniProtKB-KW"/>
</dbReference>
<dbReference type="InterPro" id="IPR015390">
    <property type="entry name" value="Rabaptin_Rab5-bd_dom"/>
</dbReference>
<protein>
    <recommendedName>
        <fullName evidence="6">FYVE-type domain-containing protein</fullName>
    </recommendedName>
</protein>
<dbReference type="AlphaFoldDB" id="A0A177BAZ1"/>
<evidence type="ECO:0000256" key="1">
    <source>
        <dbReference type="ARBA" id="ARBA00022723"/>
    </source>
</evidence>
<proteinExistence type="predicted"/>
<dbReference type="Gene3D" id="1.20.5.730">
    <property type="entry name" value="Single helix bin"/>
    <property type="match status" value="1"/>
</dbReference>
<name>A0A177BAZ1_9BILA</name>
<accession>A0A177BAZ1</accession>
<sequence length="730" mass="85677">MSKNNLQDIDDKMKLICLEKDDIHLKNETNQIDSLPLIYSDKYSTQSEPLCNEIDVKNKDFDFENFEPIKKEFLENKELINKLKKQNENLRRYYTVENTNLRNKISDQNYIIDKFNSPNNISSCESKSDELIKKDNVFSKMARNIFKLKSDFPTPSKFNVFKPSKSDDQDSISVSQSHVELPQVDVPMNENIFVKDVESIMNQVKQTSFILEYVANIMNDMYDSKDGIISELSKKKFENLKKVVNSVIDSNLEISVLLEGNVDVYHHIEYLITHLLSLPLFSGKIDFSEKVEPKKLNYDSDSNATDDAFENDTKQSMKWYPRDSESGRFTEPVPILSHSFSKLKNLSTNEIEVKLKQRQLENKELNKELISQKKYIDNLEKIVKTRSHNVEKMLQNVELKVECLEDNFAKMDKKIKEQMTKEDKAMKNLKERCNNIMNVANTEHEKLRRMKSIKSEHEKELNIKFDKYYNIKPDEISQADVKNIQSLLHDYRDYVISSHLAYEDMNQVIKENDKIYRQSLNSENEKYKKMKTTYEHELEKLSLSVGANNSICSEMERQTSIIHSLEDSKMSLNKEINTLKSKYSNNMESMKSDINDRKSDNTYLIDKNYHLEKQVILLKNELNAGEIVQKDFVRLSQKLQIDLESIRKEKNTLRWEFAEEIDMCKMCKIGLNKNKDKRNCLHCGKIHCFSCTTKLFRPSNLLKKKRVCDLCYTLLENSTPPHYFVSTSKK</sequence>
<keyword evidence="2 4" id="KW-0863">Zinc-finger</keyword>